<evidence type="ECO:0000313" key="5">
    <source>
        <dbReference type="EMBL" id="AQT68321.1"/>
    </source>
</evidence>
<reference evidence="6" key="1">
    <citation type="submission" date="2017-02" db="EMBL/GenBank/DDBJ databases">
        <title>Comparative genomics and description of representatives of a novel lineage of planctomycetes thriving in anoxic sediments.</title>
        <authorList>
            <person name="Spring S."/>
            <person name="Bunk B."/>
            <person name="Sproer C."/>
        </authorList>
    </citation>
    <scope>NUCLEOTIDE SEQUENCE [LARGE SCALE GENOMIC DNA]</scope>
    <source>
        <strain evidence="6">ST-NAGAB-D1</strain>
    </source>
</reference>
<dbReference type="PANTHER" id="PTHR39181">
    <property type="entry name" value="TYROSINE-PROTEIN PHOSPHATASE YWQE"/>
    <property type="match status" value="1"/>
</dbReference>
<dbReference type="Pfam" id="PF19567">
    <property type="entry name" value="CpsB_CapC"/>
    <property type="match status" value="1"/>
</dbReference>
<evidence type="ECO:0000256" key="4">
    <source>
        <dbReference type="ARBA" id="ARBA00051722"/>
    </source>
</evidence>
<dbReference type="Proteomes" id="UP000189674">
    <property type="component" value="Chromosome"/>
</dbReference>
<dbReference type="STRING" id="1936003.STSP2_01480"/>
<evidence type="ECO:0000256" key="2">
    <source>
        <dbReference type="ARBA" id="ARBA00013064"/>
    </source>
</evidence>
<comment type="similarity">
    <text evidence="1">Belongs to the metallo-dependent hydrolases superfamily. CpsB/CapC family.</text>
</comment>
<dbReference type="InterPro" id="IPR016667">
    <property type="entry name" value="Caps_polysacc_synth_CpsB/CapC"/>
</dbReference>
<gene>
    <name evidence="5" type="primary">ywqE</name>
    <name evidence="5" type="ORF">STSP2_01480</name>
</gene>
<dbReference type="EC" id="3.1.3.48" evidence="2"/>
<comment type="catalytic activity">
    <reaction evidence="4">
        <text>O-phospho-L-tyrosyl-[protein] + H2O = L-tyrosyl-[protein] + phosphate</text>
        <dbReference type="Rhea" id="RHEA:10684"/>
        <dbReference type="Rhea" id="RHEA-COMP:10136"/>
        <dbReference type="Rhea" id="RHEA-COMP:20101"/>
        <dbReference type="ChEBI" id="CHEBI:15377"/>
        <dbReference type="ChEBI" id="CHEBI:43474"/>
        <dbReference type="ChEBI" id="CHEBI:46858"/>
        <dbReference type="ChEBI" id="CHEBI:61978"/>
        <dbReference type="EC" id="3.1.3.48"/>
    </reaction>
</comment>
<dbReference type="KEGG" id="alus:STSP2_01480"/>
<dbReference type="AlphaFoldDB" id="A0A1U9NK70"/>
<accession>A0A1U9NK70</accession>
<dbReference type="GO" id="GO:0004725">
    <property type="term" value="F:protein tyrosine phosphatase activity"/>
    <property type="evidence" value="ECO:0007669"/>
    <property type="project" value="UniProtKB-EC"/>
</dbReference>
<organism evidence="5 6">
    <name type="scientific">Anaerohalosphaera lusitana</name>
    <dbReference type="NCBI Taxonomy" id="1936003"/>
    <lineage>
        <taxon>Bacteria</taxon>
        <taxon>Pseudomonadati</taxon>
        <taxon>Planctomycetota</taxon>
        <taxon>Phycisphaerae</taxon>
        <taxon>Sedimentisphaerales</taxon>
        <taxon>Anaerohalosphaeraceae</taxon>
        <taxon>Anaerohalosphaera</taxon>
    </lineage>
</organism>
<keyword evidence="3 5" id="KW-0378">Hydrolase</keyword>
<sequence length="267" mass="29391">MVSENKFIDIHCHCLPDLDDGPRNMAESIQLCQALVEDGVKEVIATPHWLGRYDGKYGLSEVLTSAEILQKELIKQNIPLDILLGAEVRIDERLMTMIDAGRIPTLGMSGKYLLLELFNEFAFDISPIAEQLHKRNIIPLIAHPERVPAIIRNKSLLYKWHIKGVRLQVTAESLTGAAGPQARDNALEYISNGWVAAVASDAHGLAVRWPAMKEAYGIVCEAFGEEVAQALFITNPGRIASGVDLCIIPPCISPQRSVSGMLKKIFG</sequence>
<dbReference type="PIRSF" id="PIRSF016557">
    <property type="entry name" value="Caps_synth_CpsB"/>
    <property type="match status" value="1"/>
</dbReference>
<keyword evidence="6" id="KW-1185">Reference proteome</keyword>
<proteinExistence type="inferred from homology"/>
<evidence type="ECO:0000313" key="6">
    <source>
        <dbReference type="Proteomes" id="UP000189674"/>
    </source>
</evidence>
<evidence type="ECO:0000256" key="3">
    <source>
        <dbReference type="ARBA" id="ARBA00022801"/>
    </source>
</evidence>
<dbReference type="PANTHER" id="PTHR39181:SF1">
    <property type="entry name" value="TYROSINE-PROTEIN PHOSPHATASE YWQE"/>
    <property type="match status" value="1"/>
</dbReference>
<dbReference type="RefSeq" id="WP_146661218.1">
    <property type="nucleotide sequence ID" value="NZ_CP019791.1"/>
</dbReference>
<dbReference type="SUPFAM" id="SSF89550">
    <property type="entry name" value="PHP domain-like"/>
    <property type="match status" value="1"/>
</dbReference>
<dbReference type="OrthoDB" id="9788539at2"/>
<name>A0A1U9NK70_9BACT</name>
<dbReference type="Gene3D" id="3.20.20.140">
    <property type="entry name" value="Metal-dependent hydrolases"/>
    <property type="match status" value="1"/>
</dbReference>
<evidence type="ECO:0000256" key="1">
    <source>
        <dbReference type="ARBA" id="ARBA00005750"/>
    </source>
</evidence>
<dbReference type="InterPro" id="IPR016195">
    <property type="entry name" value="Pol/histidinol_Pase-like"/>
</dbReference>
<protein>
    <recommendedName>
        <fullName evidence="2">protein-tyrosine-phosphatase</fullName>
        <ecNumber evidence="2">3.1.3.48</ecNumber>
    </recommendedName>
</protein>
<dbReference type="GO" id="GO:0030145">
    <property type="term" value="F:manganese ion binding"/>
    <property type="evidence" value="ECO:0007669"/>
    <property type="project" value="InterPro"/>
</dbReference>
<dbReference type="EMBL" id="CP019791">
    <property type="protein sequence ID" value="AQT68321.1"/>
    <property type="molecule type" value="Genomic_DNA"/>
</dbReference>